<dbReference type="PANTHER" id="PTHR43103">
    <property type="entry name" value="NUCLEOSIDE-DIPHOSPHATE-SUGAR EPIMERASE"/>
    <property type="match status" value="1"/>
</dbReference>
<dbReference type="Gene3D" id="3.40.50.720">
    <property type="entry name" value="NAD(P)-binding Rossmann-like Domain"/>
    <property type="match status" value="1"/>
</dbReference>
<dbReference type="RefSeq" id="WP_280833450.1">
    <property type="nucleotide sequence ID" value="NZ_JARXVE010000005.1"/>
</dbReference>
<dbReference type="InterPro" id="IPR001509">
    <property type="entry name" value="Epimerase_deHydtase"/>
</dbReference>
<comment type="caution">
    <text evidence="5">The sequence shown here is derived from an EMBL/GenBank/DDBJ whole genome shotgun (WGS) entry which is preliminary data.</text>
</comment>
<reference evidence="5 6" key="1">
    <citation type="submission" date="2023-04" db="EMBL/GenBank/DDBJ databases">
        <title>Forest soil microbial communities from Buena Vista Peninsula, Colon Province, Panama.</title>
        <authorList>
            <person name="Bouskill N."/>
        </authorList>
    </citation>
    <scope>NUCLEOTIDE SEQUENCE [LARGE SCALE GENOMIC DNA]</scope>
    <source>
        <strain evidence="5 6">AC80</strain>
    </source>
</reference>
<dbReference type="PANTHER" id="PTHR43103:SF5">
    <property type="entry name" value="4-EPIMERASE, PUTATIVE (AFU_ORTHOLOGUE AFUA_7G00360)-RELATED"/>
    <property type="match status" value="1"/>
</dbReference>
<proteinExistence type="inferred from homology"/>
<protein>
    <submittedName>
        <fullName evidence="5">Uronate dehydrogenase</fullName>
        <ecNumber evidence="5">1.1.1.203</ecNumber>
    </submittedName>
</protein>
<dbReference type="InterPro" id="IPR036291">
    <property type="entry name" value="NAD(P)-bd_dom_sf"/>
</dbReference>
<dbReference type="EC" id="1.1.1.203" evidence="5"/>
<dbReference type="Proteomes" id="UP001160130">
    <property type="component" value="Unassembled WGS sequence"/>
</dbReference>
<name>A0ABT6L1M2_9MYCO</name>
<evidence type="ECO:0000256" key="2">
    <source>
        <dbReference type="ARBA" id="ARBA00023002"/>
    </source>
</evidence>
<evidence type="ECO:0000259" key="4">
    <source>
        <dbReference type="Pfam" id="PF01370"/>
    </source>
</evidence>
<accession>A0ABT6L1M2</accession>
<comment type="similarity">
    <text evidence="1">Belongs to the NAD(P)-dependent epimerase/dehydratase family.</text>
</comment>
<feature type="domain" description="NAD-dependent epimerase/dehydratase" evidence="4">
    <location>
        <begin position="21"/>
        <end position="180"/>
    </location>
</feature>
<evidence type="ECO:0000313" key="6">
    <source>
        <dbReference type="Proteomes" id="UP001160130"/>
    </source>
</evidence>
<dbReference type="Pfam" id="PF01370">
    <property type="entry name" value="Epimerase"/>
    <property type="match status" value="1"/>
</dbReference>
<sequence>MSYRVHDIHGLKEVDEMTTVLYTGGTGRMGQVIRKGLAGRYDKVVLYTRGGPDEPLYPNETVVHGDLCDLERLSAAADGTDVIVHLGGIADEAPFDEIEHSNIRGTYNLYEAARNAEVRRVVYASSNHVVGFHPSSIKLDETAALRPDTYYGVSKAFGESLARLYYDKWGIESVCLRIGTFRPEPEDVRQLALWLSWPDGIELIRCAIEAPSLGYQVVYGCSANTGTWWDGTAGWNAIGFSPKDNAADYADRVGRDDEIPAFHGGGFTAADYRGGIW</sequence>
<dbReference type="SUPFAM" id="SSF51735">
    <property type="entry name" value="NAD(P)-binding Rossmann-fold domains"/>
    <property type="match status" value="1"/>
</dbReference>
<evidence type="ECO:0000256" key="3">
    <source>
        <dbReference type="ARBA" id="ARBA00023027"/>
    </source>
</evidence>
<gene>
    <name evidence="5" type="ORF">M2272_003505</name>
</gene>
<evidence type="ECO:0000313" key="5">
    <source>
        <dbReference type="EMBL" id="MDH6196852.1"/>
    </source>
</evidence>
<dbReference type="EMBL" id="JARXVE010000005">
    <property type="protein sequence ID" value="MDH6196852.1"/>
    <property type="molecule type" value="Genomic_DNA"/>
</dbReference>
<evidence type="ECO:0000256" key="1">
    <source>
        <dbReference type="ARBA" id="ARBA00007637"/>
    </source>
</evidence>
<keyword evidence="2 5" id="KW-0560">Oxidoreductase</keyword>
<keyword evidence="6" id="KW-1185">Reference proteome</keyword>
<dbReference type="GO" id="GO:0050388">
    <property type="term" value="F:uronate dehydrogenase activity"/>
    <property type="evidence" value="ECO:0007669"/>
    <property type="project" value="UniProtKB-EC"/>
</dbReference>
<organism evidence="5 6">
    <name type="scientific">Mycolicibacterium frederiksbergense</name>
    <dbReference type="NCBI Taxonomy" id="117567"/>
    <lineage>
        <taxon>Bacteria</taxon>
        <taxon>Bacillati</taxon>
        <taxon>Actinomycetota</taxon>
        <taxon>Actinomycetes</taxon>
        <taxon>Mycobacteriales</taxon>
        <taxon>Mycobacteriaceae</taxon>
        <taxon>Mycolicibacterium</taxon>
    </lineage>
</organism>
<keyword evidence="3" id="KW-0520">NAD</keyword>